<evidence type="ECO:0000256" key="10">
    <source>
        <dbReference type="ARBA" id="ARBA00023242"/>
    </source>
</evidence>
<evidence type="ECO:0000256" key="4">
    <source>
        <dbReference type="ARBA" id="ARBA00022553"/>
    </source>
</evidence>
<feature type="domain" description="OAR" evidence="17">
    <location>
        <begin position="346"/>
        <end position="356"/>
    </location>
</feature>
<evidence type="ECO:0000313" key="18">
    <source>
        <dbReference type="EMBL" id="BAU71489.1"/>
    </source>
</evidence>
<dbReference type="CDD" id="cd00086">
    <property type="entry name" value="homeodomain"/>
    <property type="match status" value="1"/>
</dbReference>
<dbReference type="Pfam" id="PF00046">
    <property type="entry name" value="Homeodomain"/>
    <property type="match status" value="1"/>
</dbReference>
<organism evidence="18">
    <name type="scientific">Metacrinus rotundus</name>
    <dbReference type="NCBI Taxonomy" id="228699"/>
    <lineage>
        <taxon>Eukaryota</taxon>
        <taxon>Metazoa</taxon>
        <taxon>Echinodermata</taxon>
        <taxon>Pelmatozoa</taxon>
        <taxon>Crinoidea</taxon>
        <taxon>Articulata</taxon>
        <taxon>Isocrinida</taxon>
        <taxon>Isocrinidae</taxon>
        <taxon>Metacrinus</taxon>
    </lineage>
</organism>
<evidence type="ECO:0000259" key="16">
    <source>
        <dbReference type="PROSITE" id="PS50071"/>
    </source>
</evidence>
<evidence type="ECO:0000256" key="11">
    <source>
        <dbReference type="ARBA" id="ARBA00064179"/>
    </source>
</evidence>
<proteinExistence type="evidence at transcript level"/>
<dbReference type="Pfam" id="PF03826">
    <property type="entry name" value="OAR"/>
    <property type="match status" value="1"/>
</dbReference>
<feature type="domain" description="Homeobox" evidence="16">
    <location>
        <begin position="137"/>
        <end position="197"/>
    </location>
</feature>
<evidence type="ECO:0000256" key="5">
    <source>
        <dbReference type="ARBA" id="ARBA00023015"/>
    </source>
</evidence>
<evidence type="ECO:0000256" key="2">
    <source>
        <dbReference type="ARBA" id="ARBA00005733"/>
    </source>
</evidence>
<name>A0A146I8C5_9ECHI</name>
<evidence type="ECO:0000256" key="9">
    <source>
        <dbReference type="ARBA" id="ARBA00023163"/>
    </source>
</evidence>
<keyword evidence="10 13" id="KW-0539">Nucleus</keyword>
<dbReference type="SUPFAM" id="SSF46689">
    <property type="entry name" value="Homeodomain-like"/>
    <property type="match status" value="1"/>
</dbReference>
<protein>
    <recommendedName>
        <fullName evidence="12">Homeobox protein aristaless-like 4</fullName>
    </recommendedName>
</protein>
<evidence type="ECO:0000256" key="7">
    <source>
        <dbReference type="ARBA" id="ARBA00023155"/>
    </source>
</evidence>
<keyword evidence="6 13" id="KW-0238">DNA-binding</keyword>
<dbReference type="AlphaFoldDB" id="A0A146I8C5"/>
<dbReference type="PROSITE" id="PS50071">
    <property type="entry name" value="HOMEOBOX_2"/>
    <property type="match status" value="1"/>
</dbReference>
<reference evidence="18" key="1">
    <citation type="submission" date="2014-10" db="EMBL/GenBank/DDBJ databases">
        <title>Co-option of alx1 and experimental evolution of the echinoderm larval skeleton.</title>
        <authorList>
            <person name="Koga H."/>
            <person name="Fujitani H."/>
            <person name="Morino Y."/>
            <person name="Miyamoto N."/>
            <person name="Tsuchimoto J."/>
            <person name="Shibata T.F."/>
            <person name="Nozawa M."/>
            <person name="Shigenobu S."/>
            <person name="Ogura A."/>
            <person name="Tachibana K."/>
            <person name="Kiyomoto M."/>
            <person name="Amemiya S."/>
            <person name="Wada H."/>
        </authorList>
    </citation>
    <scope>NUCLEOTIDE SEQUENCE</scope>
</reference>
<dbReference type="PANTHER" id="PTHR24329">
    <property type="entry name" value="HOMEOBOX PROTEIN ARISTALESS"/>
    <property type="match status" value="1"/>
</dbReference>
<accession>A0A146I8C5</accession>
<keyword evidence="9" id="KW-0804">Transcription</keyword>
<sequence>LQYNLYRCFLELLIDYMRNMDAKSMTEATGDRHSYFSAVHSTMYSIDGILGKKLGMDGEKTPVKHEFEEIERKLSPRDIIEKQTKFKGKMANGDELHTPDANEKTDVMEEIQSGESINSETASDNGKSPGSEDGAKRKKRRNRTTFTSFQLEEMERVFQKTHYPDVYAREQLALRCDLTEARVQVWFQNRRAKWRKRERFGQLNSMRAMATGANYEMPIAPRPDAYSQVTAVSNGWSPQMAGINSINSMSPMQGGYTQSPTVSMSNASCMVPQNGLPNYMGMNTMANLTNISHMTNMNMSNINNMTSQSAHVPYSNPPMIPNSHPGIIMPAAPAPSLSGESERRTNSIAALRLKAK</sequence>
<feature type="DNA-binding region" description="Homeobox" evidence="13">
    <location>
        <begin position="139"/>
        <end position="198"/>
    </location>
</feature>
<dbReference type="InterPro" id="IPR050649">
    <property type="entry name" value="Paired_Homeobox_TFs"/>
</dbReference>
<evidence type="ECO:0000256" key="15">
    <source>
        <dbReference type="SAM" id="MobiDB-lite"/>
    </source>
</evidence>
<dbReference type="FunFam" id="1.10.10.60:FF:000127">
    <property type="entry name" value="homeobox protein aristaless-like 4"/>
    <property type="match status" value="1"/>
</dbReference>
<keyword evidence="3" id="KW-0217">Developmental protein</keyword>
<keyword evidence="8" id="KW-0010">Activator</keyword>
<comment type="subcellular location">
    <subcellularLocation>
        <location evidence="1 13 14">Nucleus</location>
    </subcellularLocation>
</comment>
<keyword evidence="7 13" id="KW-0371">Homeobox</keyword>
<feature type="region of interest" description="Disordered" evidence="15">
    <location>
        <begin position="114"/>
        <end position="144"/>
    </location>
</feature>
<gene>
    <name evidence="18" type="primary">MrCalx</name>
</gene>
<evidence type="ECO:0000256" key="13">
    <source>
        <dbReference type="PROSITE-ProRule" id="PRU00108"/>
    </source>
</evidence>
<dbReference type="GO" id="GO:0048513">
    <property type="term" value="P:animal organ development"/>
    <property type="evidence" value="ECO:0007669"/>
    <property type="project" value="UniProtKB-ARBA"/>
</dbReference>
<dbReference type="GO" id="GO:0000977">
    <property type="term" value="F:RNA polymerase II transcription regulatory region sequence-specific DNA binding"/>
    <property type="evidence" value="ECO:0007669"/>
    <property type="project" value="TreeGrafter"/>
</dbReference>
<evidence type="ECO:0000256" key="3">
    <source>
        <dbReference type="ARBA" id="ARBA00022473"/>
    </source>
</evidence>
<evidence type="ECO:0000256" key="8">
    <source>
        <dbReference type="ARBA" id="ARBA00023159"/>
    </source>
</evidence>
<feature type="non-terminal residue" evidence="18">
    <location>
        <position position="1"/>
    </location>
</feature>
<feature type="region of interest" description="Disordered" evidence="15">
    <location>
        <begin position="85"/>
        <end position="104"/>
    </location>
</feature>
<dbReference type="PANTHER" id="PTHR24329:SF543">
    <property type="entry name" value="FI01017P-RELATED"/>
    <property type="match status" value="1"/>
</dbReference>
<dbReference type="EMBL" id="LC005506">
    <property type="protein sequence ID" value="BAU71489.1"/>
    <property type="molecule type" value="mRNA"/>
</dbReference>
<dbReference type="InterPro" id="IPR003654">
    <property type="entry name" value="OAR_dom"/>
</dbReference>
<dbReference type="InterPro" id="IPR001356">
    <property type="entry name" value="HD"/>
</dbReference>
<dbReference type="GO" id="GO:0000981">
    <property type="term" value="F:DNA-binding transcription factor activity, RNA polymerase II-specific"/>
    <property type="evidence" value="ECO:0007669"/>
    <property type="project" value="InterPro"/>
</dbReference>
<feature type="compositionally biased region" description="Polar residues" evidence="15">
    <location>
        <begin position="114"/>
        <end position="128"/>
    </location>
</feature>
<evidence type="ECO:0000259" key="17">
    <source>
        <dbReference type="PROSITE" id="PS50803"/>
    </source>
</evidence>
<comment type="subunit">
    <text evidence="11">Binds DNA.</text>
</comment>
<evidence type="ECO:0000256" key="1">
    <source>
        <dbReference type="ARBA" id="ARBA00004123"/>
    </source>
</evidence>
<evidence type="ECO:0000256" key="14">
    <source>
        <dbReference type="RuleBase" id="RU000682"/>
    </source>
</evidence>
<keyword evidence="5" id="KW-0805">Transcription regulation</keyword>
<dbReference type="InterPro" id="IPR009057">
    <property type="entry name" value="Homeodomain-like_sf"/>
</dbReference>
<dbReference type="PROSITE" id="PS00027">
    <property type="entry name" value="HOMEOBOX_1"/>
    <property type="match status" value="1"/>
</dbReference>
<dbReference type="Gene3D" id="1.10.10.60">
    <property type="entry name" value="Homeodomain-like"/>
    <property type="match status" value="1"/>
</dbReference>
<dbReference type="SMART" id="SM00389">
    <property type="entry name" value="HOX"/>
    <property type="match status" value="1"/>
</dbReference>
<dbReference type="InterPro" id="IPR017970">
    <property type="entry name" value="Homeobox_CS"/>
</dbReference>
<dbReference type="GO" id="GO:0005634">
    <property type="term" value="C:nucleus"/>
    <property type="evidence" value="ECO:0007669"/>
    <property type="project" value="UniProtKB-SubCell"/>
</dbReference>
<comment type="similarity">
    <text evidence="2">Belongs to the paired homeobox family.</text>
</comment>
<dbReference type="PROSITE" id="PS50803">
    <property type="entry name" value="OAR"/>
    <property type="match status" value="1"/>
</dbReference>
<evidence type="ECO:0000256" key="6">
    <source>
        <dbReference type="ARBA" id="ARBA00023125"/>
    </source>
</evidence>
<feature type="compositionally biased region" description="Basic and acidic residues" evidence="15">
    <location>
        <begin position="92"/>
        <end position="104"/>
    </location>
</feature>
<keyword evidence="4" id="KW-0597">Phosphoprotein</keyword>
<evidence type="ECO:0000256" key="12">
    <source>
        <dbReference type="ARBA" id="ARBA00074894"/>
    </source>
</evidence>